<evidence type="ECO:0000313" key="2">
    <source>
        <dbReference type="Ensembl" id="ENSMUNP00000027825.1"/>
    </source>
</evidence>
<keyword evidence="3" id="KW-1185">Reference proteome</keyword>
<sequence>MNDAELVNGALAVLAEVSPDPDLEPQPRRGTGRKRCPGNAAEHRPRFPGPFLRSRRLPGLEQCSCPSRTGWEDSQRDVLKYVREIFFS</sequence>
<protein>
    <submittedName>
        <fullName evidence="2">Uncharacterized protein</fullName>
    </submittedName>
</protein>
<organism evidence="2 3">
    <name type="scientific">Melopsittacus undulatus</name>
    <name type="common">Budgerigar</name>
    <name type="synonym">Psittacus undulatus</name>
    <dbReference type="NCBI Taxonomy" id="13146"/>
    <lineage>
        <taxon>Eukaryota</taxon>
        <taxon>Metazoa</taxon>
        <taxon>Chordata</taxon>
        <taxon>Craniata</taxon>
        <taxon>Vertebrata</taxon>
        <taxon>Euteleostomi</taxon>
        <taxon>Archelosauria</taxon>
        <taxon>Archosauria</taxon>
        <taxon>Dinosauria</taxon>
        <taxon>Saurischia</taxon>
        <taxon>Theropoda</taxon>
        <taxon>Coelurosauria</taxon>
        <taxon>Aves</taxon>
        <taxon>Neognathae</taxon>
        <taxon>Neoaves</taxon>
        <taxon>Telluraves</taxon>
        <taxon>Australaves</taxon>
        <taxon>Psittaciformes</taxon>
        <taxon>Psittaculidae</taxon>
        <taxon>Melopsittacus</taxon>
    </lineage>
</organism>
<proteinExistence type="predicted"/>
<reference evidence="2" key="2">
    <citation type="submission" date="2025-08" db="UniProtKB">
        <authorList>
            <consortium name="Ensembl"/>
        </authorList>
    </citation>
    <scope>IDENTIFICATION</scope>
</reference>
<feature type="region of interest" description="Disordered" evidence="1">
    <location>
        <begin position="17"/>
        <end position="51"/>
    </location>
</feature>
<dbReference type="AlphaFoldDB" id="A0A8V5GCV0"/>
<name>A0A8V5GCV0_MELUD</name>
<reference evidence="2" key="3">
    <citation type="submission" date="2025-09" db="UniProtKB">
        <authorList>
            <consortium name="Ensembl"/>
        </authorList>
    </citation>
    <scope>IDENTIFICATION</scope>
</reference>
<evidence type="ECO:0000313" key="3">
    <source>
        <dbReference type="Proteomes" id="UP000694405"/>
    </source>
</evidence>
<reference evidence="2" key="1">
    <citation type="submission" date="2020-03" db="EMBL/GenBank/DDBJ databases">
        <title>Melopsittacus undulatus (budgerigar) genome, bMelUnd1, maternal haplotype with Z.</title>
        <authorList>
            <person name="Gedman G."/>
            <person name="Mountcastle J."/>
            <person name="Haase B."/>
            <person name="Formenti G."/>
            <person name="Wright T."/>
            <person name="Apodaca J."/>
            <person name="Pelan S."/>
            <person name="Chow W."/>
            <person name="Rhie A."/>
            <person name="Howe K."/>
            <person name="Fedrigo O."/>
            <person name="Jarvis E.D."/>
        </authorList>
    </citation>
    <scope>NUCLEOTIDE SEQUENCE [LARGE SCALE GENOMIC DNA]</scope>
</reference>
<evidence type="ECO:0000256" key="1">
    <source>
        <dbReference type="SAM" id="MobiDB-lite"/>
    </source>
</evidence>
<dbReference type="Proteomes" id="UP000694405">
    <property type="component" value="Unassembled WGS sequence"/>
</dbReference>
<dbReference type="Ensembl" id="ENSMUNT00000034979.1">
    <property type="protein sequence ID" value="ENSMUNP00000027825.1"/>
    <property type="gene ID" value="ENSMUNG00000019295.1"/>
</dbReference>
<accession>A0A8V5GCV0</accession>